<dbReference type="Proteomes" id="UP000317982">
    <property type="component" value="Unassembled WGS sequence"/>
</dbReference>
<keyword evidence="1" id="KW-0472">Membrane</keyword>
<dbReference type="OrthoDB" id="7276421at2"/>
<feature type="transmembrane region" description="Helical" evidence="1">
    <location>
        <begin position="154"/>
        <end position="172"/>
    </location>
</feature>
<dbReference type="EMBL" id="VIRS01000010">
    <property type="protein sequence ID" value="TQS43944.1"/>
    <property type="molecule type" value="Genomic_DNA"/>
</dbReference>
<dbReference type="NCBIfam" id="NF041646">
    <property type="entry name" value="VC0807_fam"/>
    <property type="match status" value="1"/>
</dbReference>
<proteinExistence type="predicted"/>
<comment type="caution">
    <text evidence="2">The sequence shown here is derived from an EMBL/GenBank/DDBJ whole genome shotgun (WGS) entry which is preliminary data.</text>
</comment>
<keyword evidence="3" id="KW-1185">Reference proteome</keyword>
<feature type="transmembrane region" description="Helical" evidence="1">
    <location>
        <begin position="187"/>
        <end position="204"/>
    </location>
</feature>
<protein>
    <recommendedName>
        <fullName evidence="4">DUF3159 domain-containing protein</fullName>
    </recommendedName>
</protein>
<name>A0A545ARH7_9ACTN</name>
<keyword evidence="1" id="KW-0812">Transmembrane</keyword>
<evidence type="ECO:0008006" key="4">
    <source>
        <dbReference type="Google" id="ProtNLM"/>
    </source>
</evidence>
<dbReference type="InParanoid" id="A0A545ARH7"/>
<dbReference type="AlphaFoldDB" id="A0A545ARH7"/>
<organism evidence="2 3">
    <name type="scientific">Cryptosporangium phraense</name>
    <dbReference type="NCBI Taxonomy" id="2593070"/>
    <lineage>
        <taxon>Bacteria</taxon>
        <taxon>Bacillati</taxon>
        <taxon>Actinomycetota</taxon>
        <taxon>Actinomycetes</taxon>
        <taxon>Cryptosporangiales</taxon>
        <taxon>Cryptosporangiaceae</taxon>
        <taxon>Cryptosporangium</taxon>
    </lineage>
</organism>
<feature type="transmembrane region" description="Helical" evidence="1">
    <location>
        <begin position="99"/>
        <end position="122"/>
    </location>
</feature>
<dbReference type="RefSeq" id="WP_142705428.1">
    <property type="nucleotide sequence ID" value="NZ_VIRS01000010.1"/>
</dbReference>
<sequence>MADEKPASDQSALQSWVIPIVANIVLPTVTYFVLTGAGLGEVPALLLSGLWPAAELAWTVHRQRHVDEFSVFVLIGLLAGVATTVFSDSARAVFLKDSVTTGVLGVVFLATLLAGKPLTFYFGRRFATDGSKVQRDWWDGLWAHPNFRSVQRTLTTAWGVALLGEAVIRAVLTWKLGTGPMVVVNNVVPYVVIAGLIGLSITVGRRAQAGARRRGAADAMPPTAVETS</sequence>
<evidence type="ECO:0000256" key="1">
    <source>
        <dbReference type="SAM" id="Phobius"/>
    </source>
</evidence>
<accession>A0A545ARH7</accession>
<keyword evidence="1" id="KW-1133">Transmembrane helix</keyword>
<gene>
    <name evidence="2" type="ORF">FL583_15905</name>
</gene>
<reference evidence="2 3" key="1">
    <citation type="submission" date="2019-07" db="EMBL/GenBank/DDBJ databases">
        <title>Cryptosporangium phraense sp. nov., isolated from plant litter.</title>
        <authorList>
            <person name="Suriyachadkun C."/>
        </authorList>
    </citation>
    <scope>NUCLEOTIDE SEQUENCE [LARGE SCALE GENOMIC DNA]</scope>
    <source>
        <strain evidence="2 3">A-T 5661</strain>
    </source>
</reference>
<evidence type="ECO:0000313" key="3">
    <source>
        <dbReference type="Proteomes" id="UP000317982"/>
    </source>
</evidence>
<feature type="transmembrane region" description="Helical" evidence="1">
    <location>
        <begin position="12"/>
        <end position="34"/>
    </location>
</feature>
<evidence type="ECO:0000313" key="2">
    <source>
        <dbReference type="EMBL" id="TQS43944.1"/>
    </source>
</evidence>
<feature type="transmembrane region" description="Helical" evidence="1">
    <location>
        <begin position="69"/>
        <end position="87"/>
    </location>
</feature>